<dbReference type="InterPro" id="IPR026049">
    <property type="entry name" value="C2orf42"/>
</dbReference>
<dbReference type="EMBL" id="CAJVCH010551436">
    <property type="protein sequence ID" value="CAG7829427.1"/>
    <property type="molecule type" value="Genomic_DNA"/>
</dbReference>
<feature type="domain" description="Putative treble-clef zinc-finger" evidence="2">
    <location>
        <begin position="78"/>
        <end position="116"/>
    </location>
</feature>
<evidence type="ECO:0000259" key="2">
    <source>
        <dbReference type="Pfam" id="PF14952"/>
    </source>
</evidence>
<feature type="compositionally biased region" description="Basic and acidic residues" evidence="1">
    <location>
        <begin position="475"/>
        <end position="484"/>
    </location>
</feature>
<dbReference type="PANTHER" id="PTHR13518">
    <property type="entry name" value="PUTATIVE TREBLE-CLEF ZINC-FINGER C2ORF42 FAMILY MEMBER"/>
    <property type="match status" value="1"/>
</dbReference>
<sequence>MLSNGRAQLGRRLSLSGALIGTQQPPLFGTSNIQNALLFISILGTGVERDAWFQGVRTIYTCSMPQTPADKWKALFADLGRPTLRGIRKCPKCGTINGTRGNSCKNKSCDVVFRDNGMKKKAFTDACKLILPDFACDQMYSVRLRDRGPDYRNFVQIPLIEDHQTPVVTISECRADISLISSQKCFVESCNSRGRQFPCSHLIAAQKCFADSQPLPIKHSVLPSLNIPEESKEVINLCLVDNSDTLVQRVSSTSFVVRCDVSQRHPLGLLHIMFFKPNKYESLDKRFLCACRPYKQNREDPLSNNANNGFEPSNKYCMHYYACICAFASSDALSSEFEFVLSQVATEFTPTLLSQLHLVTLPSNSNRDIETLDPNQISVEIMRENISLLESIAAADDTSLPNVQGLDGVLADQIIVTNVDDGFSLGDSGLDDLGEADQQVCQIFSSNQNIQIQSTYSTTDTTDVLVNSGIPTKRRKDDSDKVVHDTGPPGSDQLIATGISNDKPMMGRKNIAIRPANNKTVVPQIAIIGTVNLNPPSTSNHSPMEKKSPVLGFEEWLAGVNERINLLMNYQLPGNPEPLVYMVYQDFFECLKDRITSGYKKKRLPNQTAIIQRLDASPKKTFTKHVWKITNLVQLLQIFSCSLVPLKPTQYFIKTANDVYEEWTSTPKEAEDSASKNQPIAPILHSTFIKIGKSDQNSKEKDWASFVIEWIPDLLPASKMGELTLRFEFGHTRPKLNS</sequence>
<dbReference type="Proteomes" id="UP000708208">
    <property type="component" value="Unassembled WGS sequence"/>
</dbReference>
<protein>
    <recommendedName>
        <fullName evidence="2">Putative treble-clef zinc-finger domain-containing protein</fullName>
    </recommendedName>
</protein>
<organism evidence="3 4">
    <name type="scientific">Allacma fusca</name>
    <dbReference type="NCBI Taxonomy" id="39272"/>
    <lineage>
        <taxon>Eukaryota</taxon>
        <taxon>Metazoa</taxon>
        <taxon>Ecdysozoa</taxon>
        <taxon>Arthropoda</taxon>
        <taxon>Hexapoda</taxon>
        <taxon>Collembola</taxon>
        <taxon>Symphypleona</taxon>
        <taxon>Sminthuridae</taxon>
        <taxon>Allacma</taxon>
    </lineage>
</organism>
<dbReference type="PANTHER" id="PTHR13518:SF1">
    <property type="entry name" value="C2ORF42 HOMOLOG"/>
    <property type="match status" value="1"/>
</dbReference>
<dbReference type="Pfam" id="PF14952">
    <property type="entry name" value="zf-tcix"/>
    <property type="match status" value="1"/>
</dbReference>
<dbReference type="GO" id="GO:0005634">
    <property type="term" value="C:nucleus"/>
    <property type="evidence" value="ECO:0007669"/>
    <property type="project" value="TreeGrafter"/>
</dbReference>
<dbReference type="OrthoDB" id="6506929at2759"/>
<accession>A0A8J2L795</accession>
<dbReference type="InterPro" id="IPR029269">
    <property type="entry name" value="Zf-tcix"/>
</dbReference>
<keyword evidence="4" id="KW-1185">Reference proteome</keyword>
<gene>
    <name evidence="3" type="ORF">AFUS01_LOCUS39289</name>
</gene>
<evidence type="ECO:0000313" key="4">
    <source>
        <dbReference type="Proteomes" id="UP000708208"/>
    </source>
</evidence>
<evidence type="ECO:0000313" key="3">
    <source>
        <dbReference type="EMBL" id="CAG7829427.1"/>
    </source>
</evidence>
<evidence type="ECO:0000256" key="1">
    <source>
        <dbReference type="SAM" id="MobiDB-lite"/>
    </source>
</evidence>
<reference evidence="3" key="1">
    <citation type="submission" date="2021-06" db="EMBL/GenBank/DDBJ databases">
        <authorList>
            <person name="Hodson N. C."/>
            <person name="Mongue J. A."/>
            <person name="Jaron S. K."/>
        </authorList>
    </citation>
    <scope>NUCLEOTIDE SEQUENCE</scope>
</reference>
<feature type="region of interest" description="Disordered" evidence="1">
    <location>
        <begin position="468"/>
        <end position="500"/>
    </location>
</feature>
<dbReference type="AlphaFoldDB" id="A0A8J2L795"/>
<name>A0A8J2L795_9HEXA</name>
<comment type="caution">
    <text evidence="3">The sequence shown here is derived from an EMBL/GenBank/DDBJ whole genome shotgun (WGS) entry which is preliminary data.</text>
</comment>
<proteinExistence type="predicted"/>